<keyword evidence="2" id="KW-0238">DNA-binding</keyword>
<keyword evidence="8" id="KW-1185">Reference proteome</keyword>
<accession>A0A256GEL0</accession>
<dbReference type="SMART" id="SM00342">
    <property type="entry name" value="HTH_ARAC"/>
    <property type="match status" value="1"/>
</dbReference>
<evidence type="ECO:0000256" key="3">
    <source>
        <dbReference type="ARBA" id="ARBA00023163"/>
    </source>
</evidence>
<dbReference type="AlphaFoldDB" id="A0A256GEL0"/>
<comment type="caution">
    <text evidence="6">The sequence shown here is derived from an EMBL/GenBank/DDBJ whole genome shotgun (WGS) entry which is preliminary data.</text>
</comment>
<sequence>MNQISFSTDMIEDQLRNDFWREVLKPMYEITLDGEIRNYQLFGFARGSAISSSLQIGSTRFNTQNYLRTPKIIAHGGLDQYILQLITAGDLRGDFNGVDVWAKPGDIVIIDFTQTVQSTAYEGSRITVMLARDELEKVVGWRNLHGVVLRAHEPMTRLLFAYLRGLHDVASKLSASEVYSAQEAMLSLLNASIKGDAIENAAVNLTMRKCILAHINENLNTPSLSPQSIMRNFRVSRSHLYRAFEPDGGVAKVIRDKRLDSAYQTLVRQTGPSASLKRIAYQCGFNDGTQFTKAFKARFGLVPKDVAKFGAPLLTSAPYNFSYAQHLSAQAKRAGLTNGQPMQLESMSLA</sequence>
<evidence type="ECO:0000313" key="5">
    <source>
        <dbReference type="EMBL" id="KAB2703605.1"/>
    </source>
</evidence>
<evidence type="ECO:0000313" key="8">
    <source>
        <dbReference type="Proteomes" id="UP000435957"/>
    </source>
</evidence>
<organism evidence="6 7">
    <name type="scientific">Brucella lupini</name>
    <dbReference type="NCBI Taxonomy" id="255457"/>
    <lineage>
        <taxon>Bacteria</taxon>
        <taxon>Pseudomonadati</taxon>
        <taxon>Pseudomonadota</taxon>
        <taxon>Alphaproteobacteria</taxon>
        <taxon>Hyphomicrobiales</taxon>
        <taxon>Brucellaceae</taxon>
        <taxon>Brucella/Ochrobactrum group</taxon>
        <taxon>Brucella</taxon>
    </lineage>
</organism>
<evidence type="ECO:0000313" key="6">
    <source>
        <dbReference type="EMBL" id="OYR25575.1"/>
    </source>
</evidence>
<gene>
    <name evidence="6" type="ORF">CES86_4253</name>
    <name evidence="5" type="ORF">F9L03_12155</name>
</gene>
<keyword evidence="1" id="KW-0805">Transcription regulation</keyword>
<feature type="domain" description="HTH araC/xylS-type" evidence="4">
    <location>
        <begin position="209"/>
        <end position="309"/>
    </location>
</feature>
<protein>
    <submittedName>
        <fullName evidence="6">Helix-turn-helix domain protein</fullName>
    </submittedName>
    <submittedName>
        <fullName evidence="5">Helix-turn-helix domain-containing protein</fullName>
    </submittedName>
</protein>
<proteinExistence type="predicted"/>
<dbReference type="RefSeq" id="WP_094515468.1">
    <property type="nucleotide sequence ID" value="NZ_JBHEEP010000010.1"/>
</dbReference>
<dbReference type="EMBL" id="WBWF01000007">
    <property type="protein sequence ID" value="KAB2703605.1"/>
    <property type="molecule type" value="Genomic_DNA"/>
</dbReference>
<dbReference type="Pfam" id="PF12833">
    <property type="entry name" value="HTH_18"/>
    <property type="match status" value="1"/>
</dbReference>
<dbReference type="PANTHER" id="PTHR46796:SF6">
    <property type="entry name" value="ARAC SUBFAMILY"/>
    <property type="match status" value="1"/>
</dbReference>
<keyword evidence="3" id="KW-0804">Transcription</keyword>
<evidence type="ECO:0000259" key="4">
    <source>
        <dbReference type="PROSITE" id="PS01124"/>
    </source>
</evidence>
<dbReference type="GO" id="GO:0003700">
    <property type="term" value="F:DNA-binding transcription factor activity"/>
    <property type="evidence" value="ECO:0007669"/>
    <property type="project" value="InterPro"/>
</dbReference>
<dbReference type="Pfam" id="PF14525">
    <property type="entry name" value="AraC_binding_2"/>
    <property type="match status" value="1"/>
</dbReference>
<reference evidence="5 8" key="2">
    <citation type="submission" date="2019-09" db="EMBL/GenBank/DDBJ databases">
        <title>Taxonomic organization of the family Brucellaceae based on a phylogenomic approach.</title>
        <authorList>
            <person name="Leclercq S."/>
            <person name="Cloeckaert A."/>
            <person name="Zygmunt M.S."/>
        </authorList>
    </citation>
    <scope>NUCLEOTIDE SEQUENCE [LARGE SCALE GENOMIC DNA]</scope>
    <source>
        <strain evidence="5 8">LUP23</strain>
    </source>
</reference>
<dbReference type="GO" id="GO:0043565">
    <property type="term" value="F:sequence-specific DNA binding"/>
    <property type="evidence" value="ECO:0007669"/>
    <property type="project" value="InterPro"/>
</dbReference>
<evidence type="ECO:0000256" key="1">
    <source>
        <dbReference type="ARBA" id="ARBA00023015"/>
    </source>
</evidence>
<dbReference type="InterPro" id="IPR018060">
    <property type="entry name" value="HTH_AraC"/>
</dbReference>
<name>A0A256GEL0_9HYPH</name>
<dbReference type="InterPro" id="IPR035418">
    <property type="entry name" value="AraC-bd_2"/>
</dbReference>
<dbReference type="Proteomes" id="UP000216363">
    <property type="component" value="Unassembled WGS sequence"/>
</dbReference>
<evidence type="ECO:0000313" key="7">
    <source>
        <dbReference type="Proteomes" id="UP000216363"/>
    </source>
</evidence>
<dbReference type="EMBL" id="NNRN01000057">
    <property type="protein sequence ID" value="OYR25575.1"/>
    <property type="molecule type" value="Genomic_DNA"/>
</dbReference>
<reference evidence="6 7" key="1">
    <citation type="submission" date="2017-07" db="EMBL/GenBank/DDBJ databases">
        <title>Draft genome of Ochrobactrum lupini type strain LUP21.</title>
        <authorList>
            <person name="Krzyzanowska D.M."/>
            <person name="Jafra S."/>
        </authorList>
    </citation>
    <scope>NUCLEOTIDE SEQUENCE [LARGE SCALE GENOMIC DNA]</scope>
    <source>
        <strain evidence="6 7">LUP21</strain>
    </source>
</reference>
<dbReference type="InterPro" id="IPR050204">
    <property type="entry name" value="AraC_XylS_family_regulators"/>
</dbReference>
<dbReference type="Gene3D" id="1.10.10.60">
    <property type="entry name" value="Homeodomain-like"/>
    <property type="match status" value="1"/>
</dbReference>
<dbReference type="InterPro" id="IPR009057">
    <property type="entry name" value="Homeodomain-like_sf"/>
</dbReference>
<dbReference type="SUPFAM" id="SSF46689">
    <property type="entry name" value="Homeodomain-like"/>
    <property type="match status" value="1"/>
</dbReference>
<dbReference type="PANTHER" id="PTHR46796">
    <property type="entry name" value="HTH-TYPE TRANSCRIPTIONAL ACTIVATOR RHAS-RELATED"/>
    <property type="match status" value="1"/>
</dbReference>
<dbReference type="Proteomes" id="UP000435957">
    <property type="component" value="Unassembled WGS sequence"/>
</dbReference>
<dbReference type="PROSITE" id="PS01124">
    <property type="entry name" value="HTH_ARAC_FAMILY_2"/>
    <property type="match status" value="1"/>
</dbReference>
<evidence type="ECO:0000256" key="2">
    <source>
        <dbReference type="ARBA" id="ARBA00023125"/>
    </source>
</evidence>